<comment type="catalytic activity">
    <reaction evidence="7">
        <text>hydrogencarbonate + H(+) = CO2 + H2O</text>
        <dbReference type="Rhea" id="RHEA:10748"/>
        <dbReference type="ChEBI" id="CHEBI:15377"/>
        <dbReference type="ChEBI" id="CHEBI:15378"/>
        <dbReference type="ChEBI" id="CHEBI:16526"/>
        <dbReference type="ChEBI" id="CHEBI:17544"/>
        <dbReference type="EC" id="4.2.1.1"/>
    </reaction>
</comment>
<dbReference type="Gene3D" id="3.40.1050.10">
    <property type="entry name" value="Carbonic anhydrase"/>
    <property type="match status" value="1"/>
</dbReference>
<organism evidence="8 9">
    <name type="scientific">Duganella zoogloeoides</name>
    <dbReference type="NCBI Taxonomy" id="75659"/>
    <lineage>
        <taxon>Bacteria</taxon>
        <taxon>Pseudomonadati</taxon>
        <taxon>Pseudomonadota</taxon>
        <taxon>Betaproteobacteria</taxon>
        <taxon>Burkholderiales</taxon>
        <taxon>Oxalobacteraceae</taxon>
        <taxon>Telluria group</taxon>
        <taxon>Duganella</taxon>
    </lineage>
</organism>
<evidence type="ECO:0000256" key="5">
    <source>
        <dbReference type="ARBA" id="ARBA00022833"/>
    </source>
</evidence>
<keyword evidence="9" id="KW-1185">Reference proteome</keyword>
<evidence type="ECO:0000313" key="8">
    <source>
        <dbReference type="EMBL" id="WQH04952.1"/>
    </source>
</evidence>
<dbReference type="NCBIfam" id="NF007756">
    <property type="entry name" value="PRK10437.1"/>
    <property type="match status" value="1"/>
</dbReference>
<dbReference type="Proteomes" id="UP001326110">
    <property type="component" value="Chromosome"/>
</dbReference>
<accession>A0ABZ0Y0E6</accession>
<evidence type="ECO:0000256" key="3">
    <source>
        <dbReference type="ARBA" id="ARBA00012925"/>
    </source>
</evidence>
<name>A0ABZ0Y0E6_9BURK</name>
<dbReference type="EMBL" id="CP140152">
    <property type="protein sequence ID" value="WQH04952.1"/>
    <property type="molecule type" value="Genomic_DNA"/>
</dbReference>
<reference evidence="8 9" key="1">
    <citation type="submission" date="2023-11" db="EMBL/GenBank/DDBJ databases">
        <title>MicrobeMod: A computational toolkit for identifying prokaryotic methylation and restriction-modification with nanopore sequencing.</title>
        <authorList>
            <person name="Crits-Christoph A."/>
            <person name="Kang S.C."/>
            <person name="Lee H."/>
            <person name="Ostrov N."/>
        </authorList>
    </citation>
    <scope>NUCLEOTIDE SEQUENCE [LARGE SCALE GENOMIC DNA]</scope>
    <source>
        <strain evidence="8 9">ATCC 25935</strain>
    </source>
</reference>
<evidence type="ECO:0000313" key="9">
    <source>
        <dbReference type="Proteomes" id="UP001326110"/>
    </source>
</evidence>
<dbReference type="EC" id="4.2.1.1" evidence="3"/>
<dbReference type="SUPFAM" id="SSF53056">
    <property type="entry name" value="beta-carbonic anhydrase, cab"/>
    <property type="match status" value="1"/>
</dbReference>
<dbReference type="Pfam" id="PF00484">
    <property type="entry name" value="Pro_CA"/>
    <property type="match status" value="1"/>
</dbReference>
<proteinExistence type="inferred from homology"/>
<evidence type="ECO:0000256" key="1">
    <source>
        <dbReference type="ARBA" id="ARBA00001947"/>
    </source>
</evidence>
<dbReference type="PANTHER" id="PTHR11002">
    <property type="entry name" value="CARBONIC ANHYDRASE"/>
    <property type="match status" value="1"/>
</dbReference>
<dbReference type="PANTHER" id="PTHR11002:SF76">
    <property type="entry name" value="CARBONIC ANHYDRASE"/>
    <property type="match status" value="1"/>
</dbReference>
<gene>
    <name evidence="8" type="primary">can</name>
    <name evidence="8" type="ORF">SR858_01015</name>
</gene>
<dbReference type="InterPro" id="IPR015892">
    <property type="entry name" value="Carbonic_anhydrase_CS"/>
</dbReference>
<dbReference type="PROSITE" id="PS00704">
    <property type="entry name" value="PROK_CO2_ANHYDRASE_1"/>
    <property type="match status" value="1"/>
</dbReference>
<dbReference type="CDD" id="cd00883">
    <property type="entry name" value="beta_CA_cladeA"/>
    <property type="match status" value="1"/>
</dbReference>
<evidence type="ECO:0000256" key="4">
    <source>
        <dbReference type="ARBA" id="ARBA00022723"/>
    </source>
</evidence>
<dbReference type="InterPro" id="IPR001765">
    <property type="entry name" value="Carbonic_anhydrase"/>
</dbReference>
<protein>
    <recommendedName>
        <fullName evidence="3">carbonic anhydrase</fullName>
        <ecNumber evidence="3">4.2.1.1</ecNumber>
    </recommendedName>
</protein>
<dbReference type="RefSeq" id="WP_019923742.1">
    <property type="nucleotide sequence ID" value="NZ_CP140152.1"/>
</dbReference>
<keyword evidence="5" id="KW-0862">Zinc</keyword>
<dbReference type="InterPro" id="IPR036874">
    <property type="entry name" value="Carbonic_anhydrase_sf"/>
</dbReference>
<dbReference type="SMART" id="SM00947">
    <property type="entry name" value="Pro_CA"/>
    <property type="match status" value="1"/>
</dbReference>
<sequence>MKDLEQSTSPLRGLLENNRRWAASEVERDPDFFNRLANQAAPEYLWIGCSDSRVPANELLGLAPGDVFVHRNIANVVVHSDLNCLSVLQFAIDILKVKHVIVVGHFGCKGVHAAMTGTRVGLVDNWLRHVHDVHQKHERYMGTVVNEQRRSERLVELNVIEQVSNVCRTTIVQDAWDRGQELTVHGWVYGIQDGKLQELGMSVSSLAELAPRVEQSLARYETVAV</sequence>
<evidence type="ECO:0000256" key="2">
    <source>
        <dbReference type="ARBA" id="ARBA00006217"/>
    </source>
</evidence>
<keyword evidence="4" id="KW-0479">Metal-binding</keyword>
<comment type="similarity">
    <text evidence="2">Belongs to the beta-class carbonic anhydrase family.</text>
</comment>
<evidence type="ECO:0000256" key="6">
    <source>
        <dbReference type="ARBA" id="ARBA00023239"/>
    </source>
</evidence>
<evidence type="ECO:0000256" key="7">
    <source>
        <dbReference type="ARBA" id="ARBA00048348"/>
    </source>
</evidence>
<keyword evidence="6" id="KW-0456">Lyase</keyword>
<dbReference type="GeneID" id="43165338"/>
<comment type="cofactor">
    <cofactor evidence="1">
        <name>Zn(2+)</name>
        <dbReference type="ChEBI" id="CHEBI:29105"/>
    </cofactor>
</comment>